<reference evidence="1 2" key="1">
    <citation type="submission" date="2015-07" db="EMBL/GenBank/DDBJ databases">
        <title>The genome of Habropoda laboriosa.</title>
        <authorList>
            <person name="Pan H."/>
            <person name="Kapheim K."/>
        </authorList>
    </citation>
    <scope>NUCLEOTIDE SEQUENCE [LARGE SCALE GENOMIC DNA]</scope>
    <source>
        <strain evidence="1">0110345459</strain>
    </source>
</reference>
<accession>A0A0L7QJR7</accession>
<dbReference type="GO" id="GO:0003676">
    <property type="term" value="F:nucleic acid binding"/>
    <property type="evidence" value="ECO:0007669"/>
    <property type="project" value="InterPro"/>
</dbReference>
<evidence type="ECO:0000313" key="1">
    <source>
        <dbReference type="EMBL" id="KOC58834.1"/>
    </source>
</evidence>
<dbReference type="InterPro" id="IPR036397">
    <property type="entry name" value="RNaseH_sf"/>
</dbReference>
<dbReference type="AlphaFoldDB" id="A0A0L7QJR7"/>
<proteinExistence type="predicted"/>
<dbReference type="PANTHER" id="PTHR47326:SF1">
    <property type="entry name" value="HTH PSQ-TYPE DOMAIN-CONTAINING PROTEIN"/>
    <property type="match status" value="1"/>
</dbReference>
<dbReference type="EMBL" id="KQ415061">
    <property type="protein sequence ID" value="KOC58834.1"/>
    <property type="molecule type" value="Genomic_DNA"/>
</dbReference>
<dbReference type="Gene3D" id="3.30.420.10">
    <property type="entry name" value="Ribonuclease H-like superfamily/Ribonuclease H"/>
    <property type="match status" value="1"/>
</dbReference>
<organism evidence="1 2">
    <name type="scientific">Habropoda laboriosa</name>
    <dbReference type="NCBI Taxonomy" id="597456"/>
    <lineage>
        <taxon>Eukaryota</taxon>
        <taxon>Metazoa</taxon>
        <taxon>Ecdysozoa</taxon>
        <taxon>Arthropoda</taxon>
        <taxon>Hexapoda</taxon>
        <taxon>Insecta</taxon>
        <taxon>Pterygota</taxon>
        <taxon>Neoptera</taxon>
        <taxon>Endopterygota</taxon>
        <taxon>Hymenoptera</taxon>
        <taxon>Apocrita</taxon>
        <taxon>Aculeata</taxon>
        <taxon>Apoidea</taxon>
        <taxon>Anthophila</taxon>
        <taxon>Apidae</taxon>
        <taxon>Habropoda</taxon>
    </lineage>
</organism>
<dbReference type="Proteomes" id="UP000053825">
    <property type="component" value="Unassembled WGS sequence"/>
</dbReference>
<dbReference type="STRING" id="597456.A0A0L7QJR7"/>
<protein>
    <submittedName>
        <fullName evidence="1">Uncharacterized protein</fullName>
    </submittedName>
</protein>
<evidence type="ECO:0000313" key="2">
    <source>
        <dbReference type="Proteomes" id="UP000053825"/>
    </source>
</evidence>
<dbReference type="PANTHER" id="PTHR47326">
    <property type="entry name" value="TRANSPOSABLE ELEMENT TC3 TRANSPOSASE-LIKE PROTEIN"/>
    <property type="match status" value="1"/>
</dbReference>
<name>A0A0L7QJR7_9HYME</name>
<keyword evidence="2" id="KW-1185">Reference proteome</keyword>
<sequence>MQFAVSRSGSVGIAIALREYKKHFVLLRIGRGSAVPWPPRSPDFNPLDFFFWGYLKVRVRRTGGGGASKLVARIHGVVATISRDMLRGMQANVRQRAEVCLMMGGSHIEPFLETLRG</sequence>
<gene>
    <name evidence="1" type="ORF">WH47_02070</name>
</gene>